<dbReference type="SUPFAM" id="SSF50386">
    <property type="entry name" value="STI-like"/>
    <property type="match status" value="1"/>
</dbReference>
<dbReference type="InterPro" id="IPR056368">
    <property type="entry name" value="KTI1"/>
</dbReference>
<evidence type="ECO:0000313" key="5">
    <source>
        <dbReference type="RefSeq" id="XP_021842800.1"/>
    </source>
</evidence>
<feature type="signal peptide" evidence="3">
    <location>
        <begin position="1"/>
        <end position="23"/>
    </location>
</feature>
<dbReference type="SMART" id="SM00452">
    <property type="entry name" value="STI"/>
    <property type="match status" value="1"/>
</dbReference>
<proteinExistence type="inferred from homology"/>
<name>A0A9R0JPY3_SPIOL</name>
<comment type="similarity">
    <text evidence="1">Belongs to the protease inhibitor I3 (leguminous Kunitz-type inhibitor) family.</text>
</comment>
<evidence type="ECO:0000256" key="1">
    <source>
        <dbReference type="ARBA" id="ARBA00005440"/>
    </source>
</evidence>
<evidence type="ECO:0000256" key="2">
    <source>
        <dbReference type="ARBA" id="ARBA00023157"/>
    </source>
</evidence>
<reference evidence="5" key="2">
    <citation type="submission" date="2025-08" db="UniProtKB">
        <authorList>
            <consortium name="RefSeq"/>
        </authorList>
    </citation>
    <scope>IDENTIFICATION</scope>
    <source>
        <tissue evidence="5">Leaf</tissue>
    </source>
</reference>
<dbReference type="AlphaFoldDB" id="A0A9R0JPY3"/>
<dbReference type="GO" id="GO:0004866">
    <property type="term" value="F:endopeptidase inhibitor activity"/>
    <property type="evidence" value="ECO:0007669"/>
    <property type="project" value="InterPro"/>
</dbReference>
<keyword evidence="3" id="KW-0732">Signal</keyword>
<dbReference type="PANTHER" id="PTHR33107:SF81">
    <property type="entry name" value="TRYPSIN INHIBITOR A"/>
    <property type="match status" value="1"/>
</dbReference>
<dbReference type="RefSeq" id="XP_021842800.1">
    <property type="nucleotide sequence ID" value="XM_021987108.1"/>
</dbReference>
<dbReference type="Pfam" id="PF00197">
    <property type="entry name" value="Kunitz_legume"/>
    <property type="match status" value="1"/>
</dbReference>
<keyword evidence="4" id="KW-1185">Reference proteome</keyword>
<evidence type="ECO:0000313" key="4">
    <source>
        <dbReference type="Proteomes" id="UP000813463"/>
    </source>
</evidence>
<evidence type="ECO:0000256" key="3">
    <source>
        <dbReference type="SAM" id="SignalP"/>
    </source>
</evidence>
<accession>A0A9R0JPY3</accession>
<dbReference type="PANTHER" id="PTHR33107">
    <property type="entry name" value="KUNITZ TRYPSIN INHIBITOR 2"/>
    <property type="match status" value="1"/>
</dbReference>
<protein>
    <submittedName>
        <fullName evidence="5">Trypsin inhibitor BvTI-like</fullName>
    </submittedName>
</protein>
<dbReference type="InterPro" id="IPR011065">
    <property type="entry name" value="Kunitz_inhibitor_STI-like_sf"/>
</dbReference>
<dbReference type="OrthoDB" id="1745944at2759"/>
<sequence>MNPIFPIAITFLVFLSALPSLNAAVLDSDGEIVRNSGGSYYIIPKGSSNGLSLKQRSGSPSCPLYITRKSNSPGTPVTIFSPFRSLFIPVSAKVKIIFQANVTSCTDSLEWRVTSDLSTGKPYVVAGGGGPSVFSYFFSIEQAGNGEMDNVYKINYCPLNGEDDKNCGDVGFLRRSGLLGINNEKPLLLQFKNANTGMSEM</sequence>
<keyword evidence="2" id="KW-1015">Disulfide bond</keyword>
<dbReference type="GeneID" id="110782863"/>
<dbReference type="CDD" id="cd00178">
    <property type="entry name" value="beta-trefoil_STI"/>
    <property type="match status" value="1"/>
</dbReference>
<feature type="chain" id="PRO_5040145052" evidence="3">
    <location>
        <begin position="24"/>
        <end position="201"/>
    </location>
</feature>
<dbReference type="Gene3D" id="2.80.10.50">
    <property type="match status" value="1"/>
</dbReference>
<gene>
    <name evidence="5" type="primary">LOC110782863</name>
</gene>
<reference evidence="4" key="1">
    <citation type="journal article" date="2021" name="Nat. Commun.">
        <title>Genomic analyses provide insights into spinach domestication and the genetic basis of agronomic traits.</title>
        <authorList>
            <person name="Cai X."/>
            <person name="Sun X."/>
            <person name="Xu C."/>
            <person name="Sun H."/>
            <person name="Wang X."/>
            <person name="Ge C."/>
            <person name="Zhang Z."/>
            <person name="Wang Q."/>
            <person name="Fei Z."/>
            <person name="Jiao C."/>
            <person name="Wang Q."/>
        </authorList>
    </citation>
    <scope>NUCLEOTIDE SEQUENCE [LARGE SCALE GENOMIC DNA]</scope>
    <source>
        <strain evidence="4">cv. Varoflay</strain>
    </source>
</reference>
<dbReference type="InterPro" id="IPR002160">
    <property type="entry name" value="Prot_inh_Kunz-lg"/>
</dbReference>
<dbReference type="KEGG" id="soe:110782863"/>
<dbReference type="Proteomes" id="UP000813463">
    <property type="component" value="Chromosome 1"/>
</dbReference>
<organism evidence="4 5">
    <name type="scientific">Spinacia oleracea</name>
    <name type="common">Spinach</name>
    <dbReference type="NCBI Taxonomy" id="3562"/>
    <lineage>
        <taxon>Eukaryota</taxon>
        <taxon>Viridiplantae</taxon>
        <taxon>Streptophyta</taxon>
        <taxon>Embryophyta</taxon>
        <taxon>Tracheophyta</taxon>
        <taxon>Spermatophyta</taxon>
        <taxon>Magnoliopsida</taxon>
        <taxon>eudicotyledons</taxon>
        <taxon>Gunneridae</taxon>
        <taxon>Pentapetalae</taxon>
        <taxon>Caryophyllales</taxon>
        <taxon>Chenopodiaceae</taxon>
        <taxon>Chenopodioideae</taxon>
        <taxon>Anserineae</taxon>
        <taxon>Spinacia</taxon>
    </lineage>
</organism>